<comment type="caution">
    <text evidence="5">The sequence shown here is derived from an EMBL/GenBank/DDBJ whole genome shotgun (WGS) entry which is preliminary data.</text>
</comment>
<feature type="domain" description="Mandelate racemase/muconate lactonizing enzyme C-terminal" evidence="4">
    <location>
        <begin position="194"/>
        <end position="297"/>
    </location>
</feature>
<dbReference type="SUPFAM" id="SSF54826">
    <property type="entry name" value="Enolase N-terminal domain-like"/>
    <property type="match status" value="1"/>
</dbReference>
<dbReference type="SFLD" id="SFLDS00001">
    <property type="entry name" value="Enolase"/>
    <property type="match status" value="1"/>
</dbReference>
<dbReference type="SUPFAM" id="SSF51604">
    <property type="entry name" value="Enolase C-terminal domain-like"/>
    <property type="match status" value="1"/>
</dbReference>
<dbReference type="InterPro" id="IPR019546">
    <property type="entry name" value="TAT_signal_bac_arc"/>
</dbReference>
<dbReference type="InterPro" id="IPR013342">
    <property type="entry name" value="Mandelate_racemase_C"/>
</dbReference>
<keyword evidence="2" id="KW-0479">Metal-binding</keyword>
<evidence type="ECO:0000313" key="6">
    <source>
        <dbReference type="Proteomes" id="UP000256629"/>
    </source>
</evidence>
<evidence type="ECO:0000313" key="5">
    <source>
        <dbReference type="EMBL" id="RED48840.1"/>
    </source>
</evidence>
<dbReference type="PROSITE" id="PS51318">
    <property type="entry name" value="TAT"/>
    <property type="match status" value="1"/>
</dbReference>
<sequence length="431" mass="48503">MQINRRKFLKNAALTGAATTLLPVASCKADNTEKQINRSTDYSAIDKSLSKPVLKRDLFSTPVIIEAIELLRDRDNFICRVRSKDGAVGISIGHPFYSKIGYPMFNNIKRHFINKDARDLDTLIYDAAVTNYRLHGIALNVQMATLEFAILDMLGNLANKSVGQLIGDIHNRQVSIYLGTRINELRKKEPEASLELMYKDWEETKAKAIKIRAGYGHNVGNDKDNAPGRTEKLVKLAREKFGEEMNLMIDGNGTYTVKGAITLGKLLEEYNYYFYEEPVPYEWYEEQKQVQEALSIPMAGGEQESRLHTFRWLIANDVFQIVQPDIFYFGGMIRTKQVSRMAHVMGQTVAPHMSNGGLGYLYMLHMVSACQNAAEFHEFKMFATKDANGTIIPIESKTAPFESIDGVIKVPTGSGLGVIIDPDYIKTHQAI</sequence>
<name>A0A3D9HH99_9FLAO</name>
<dbReference type="AlphaFoldDB" id="A0A3D9HH99"/>
<dbReference type="Pfam" id="PF13378">
    <property type="entry name" value="MR_MLE_C"/>
    <property type="match status" value="1"/>
</dbReference>
<dbReference type="OrthoDB" id="9775391at2"/>
<dbReference type="RefSeq" id="WP_116040218.1">
    <property type="nucleotide sequence ID" value="NZ_QRDX01000003.1"/>
</dbReference>
<keyword evidence="6" id="KW-1185">Reference proteome</keyword>
<reference evidence="5 6" key="1">
    <citation type="submission" date="2018-07" db="EMBL/GenBank/DDBJ databases">
        <title>Genomic Encyclopedia of Type Strains, Phase III (KMG-III): the genomes of soil and plant-associated and newly described type strains.</title>
        <authorList>
            <person name="Whitman W."/>
        </authorList>
    </citation>
    <scope>NUCLEOTIDE SEQUENCE [LARGE SCALE GENOMIC DNA]</scope>
    <source>
        <strain evidence="5 6">CECT 8487</strain>
    </source>
</reference>
<organism evidence="5 6">
    <name type="scientific">Seonamhaeicola aphaedonensis</name>
    <dbReference type="NCBI Taxonomy" id="1461338"/>
    <lineage>
        <taxon>Bacteria</taxon>
        <taxon>Pseudomonadati</taxon>
        <taxon>Bacteroidota</taxon>
        <taxon>Flavobacteriia</taxon>
        <taxon>Flavobacteriales</taxon>
        <taxon>Flavobacteriaceae</taxon>
    </lineage>
</organism>
<comment type="cofactor">
    <cofactor evidence="1">
        <name>Mg(2+)</name>
        <dbReference type="ChEBI" id="CHEBI:18420"/>
    </cofactor>
</comment>
<protein>
    <submittedName>
        <fullName evidence="5">Secreted protein</fullName>
    </submittedName>
</protein>
<dbReference type="InterPro" id="IPR036849">
    <property type="entry name" value="Enolase-like_C_sf"/>
</dbReference>
<dbReference type="PANTHER" id="PTHR13794">
    <property type="entry name" value="ENOLASE SUPERFAMILY, MANDELATE RACEMASE"/>
    <property type="match status" value="1"/>
</dbReference>
<accession>A0A3D9HH99</accession>
<proteinExistence type="predicted"/>
<dbReference type="InterPro" id="IPR029017">
    <property type="entry name" value="Enolase-like_N"/>
</dbReference>
<dbReference type="Gene3D" id="3.20.20.120">
    <property type="entry name" value="Enolase-like C-terminal domain"/>
    <property type="match status" value="1"/>
</dbReference>
<dbReference type="GO" id="GO:0016836">
    <property type="term" value="F:hydro-lyase activity"/>
    <property type="evidence" value="ECO:0007669"/>
    <property type="project" value="TreeGrafter"/>
</dbReference>
<evidence type="ECO:0000256" key="3">
    <source>
        <dbReference type="ARBA" id="ARBA00022842"/>
    </source>
</evidence>
<evidence type="ECO:0000259" key="4">
    <source>
        <dbReference type="SMART" id="SM00922"/>
    </source>
</evidence>
<dbReference type="GO" id="GO:0000287">
    <property type="term" value="F:magnesium ion binding"/>
    <property type="evidence" value="ECO:0007669"/>
    <property type="project" value="TreeGrafter"/>
</dbReference>
<dbReference type="InterPro" id="IPR046945">
    <property type="entry name" value="RHMD-like"/>
</dbReference>
<dbReference type="InterPro" id="IPR029065">
    <property type="entry name" value="Enolase_C-like"/>
</dbReference>
<gene>
    <name evidence="5" type="ORF">DFQ02_103171</name>
</gene>
<dbReference type="InterPro" id="IPR006311">
    <property type="entry name" value="TAT_signal"/>
</dbReference>
<dbReference type="NCBIfam" id="TIGR01409">
    <property type="entry name" value="TAT_signal_seq"/>
    <property type="match status" value="1"/>
</dbReference>
<dbReference type="GO" id="GO:0016052">
    <property type="term" value="P:carbohydrate catabolic process"/>
    <property type="evidence" value="ECO:0007669"/>
    <property type="project" value="TreeGrafter"/>
</dbReference>
<evidence type="ECO:0000256" key="1">
    <source>
        <dbReference type="ARBA" id="ARBA00001946"/>
    </source>
</evidence>
<dbReference type="GO" id="GO:0016854">
    <property type="term" value="F:racemase and epimerase activity"/>
    <property type="evidence" value="ECO:0007669"/>
    <property type="project" value="UniProtKB-ARBA"/>
</dbReference>
<keyword evidence="3" id="KW-0460">Magnesium</keyword>
<dbReference type="PANTHER" id="PTHR13794:SF58">
    <property type="entry name" value="MITOCHONDRIAL ENOLASE SUPERFAMILY MEMBER 1"/>
    <property type="match status" value="1"/>
</dbReference>
<dbReference type="Gene3D" id="3.30.390.10">
    <property type="entry name" value="Enolase-like, N-terminal domain"/>
    <property type="match status" value="1"/>
</dbReference>
<dbReference type="SMART" id="SM00922">
    <property type="entry name" value="MR_MLE"/>
    <property type="match status" value="1"/>
</dbReference>
<evidence type="ECO:0000256" key="2">
    <source>
        <dbReference type="ARBA" id="ARBA00022723"/>
    </source>
</evidence>
<dbReference type="EMBL" id="QRDX01000003">
    <property type="protein sequence ID" value="RED48840.1"/>
    <property type="molecule type" value="Genomic_DNA"/>
</dbReference>
<dbReference type="Proteomes" id="UP000256629">
    <property type="component" value="Unassembled WGS sequence"/>
</dbReference>